<feature type="region of interest" description="Disordered" evidence="1">
    <location>
        <begin position="1"/>
        <end position="71"/>
    </location>
</feature>
<reference evidence="2 3" key="1">
    <citation type="submission" date="2021-06" db="EMBL/GenBank/DDBJ databases">
        <authorList>
            <person name="Palmer J.M."/>
        </authorList>
    </citation>
    <scope>NUCLEOTIDE SEQUENCE [LARGE SCALE GENOMIC DNA]</scope>
    <source>
        <strain evidence="2 3">MEX-2019</strain>
        <tissue evidence="2">Muscle</tissue>
    </source>
</reference>
<evidence type="ECO:0000313" key="3">
    <source>
        <dbReference type="Proteomes" id="UP001311232"/>
    </source>
</evidence>
<gene>
    <name evidence="2" type="ORF">CRENBAI_010407</name>
</gene>
<sequence>MSHKEESDEFGPSAQTGARCHGALVVIRTSSKYRRPDDKSQQTPSTPKPSLTLSSSESTAEPMHEASSHPLFTWLKRRRQLIGQPEHPDKSAFTCNPLLLPNYPQVCGVLHYSEAQGLLVCQSPNERAERRVPAPAQH</sequence>
<dbReference type="AlphaFoldDB" id="A0AAV9QT00"/>
<protein>
    <submittedName>
        <fullName evidence="2">Uncharacterized protein</fullName>
    </submittedName>
</protein>
<dbReference type="EMBL" id="JAHHUM010002883">
    <property type="protein sequence ID" value="KAK5600601.1"/>
    <property type="molecule type" value="Genomic_DNA"/>
</dbReference>
<evidence type="ECO:0000313" key="2">
    <source>
        <dbReference type="EMBL" id="KAK5600601.1"/>
    </source>
</evidence>
<comment type="caution">
    <text evidence="2">The sequence shown here is derived from an EMBL/GenBank/DDBJ whole genome shotgun (WGS) entry which is preliminary data.</text>
</comment>
<accession>A0AAV9QT00</accession>
<organism evidence="2 3">
    <name type="scientific">Crenichthys baileyi</name>
    <name type="common">White River springfish</name>
    <dbReference type="NCBI Taxonomy" id="28760"/>
    <lineage>
        <taxon>Eukaryota</taxon>
        <taxon>Metazoa</taxon>
        <taxon>Chordata</taxon>
        <taxon>Craniata</taxon>
        <taxon>Vertebrata</taxon>
        <taxon>Euteleostomi</taxon>
        <taxon>Actinopterygii</taxon>
        <taxon>Neopterygii</taxon>
        <taxon>Teleostei</taxon>
        <taxon>Neoteleostei</taxon>
        <taxon>Acanthomorphata</taxon>
        <taxon>Ovalentaria</taxon>
        <taxon>Atherinomorphae</taxon>
        <taxon>Cyprinodontiformes</taxon>
        <taxon>Goodeidae</taxon>
        <taxon>Crenichthys</taxon>
    </lineage>
</organism>
<name>A0AAV9QT00_9TELE</name>
<keyword evidence="3" id="KW-1185">Reference proteome</keyword>
<proteinExistence type="predicted"/>
<evidence type="ECO:0000256" key="1">
    <source>
        <dbReference type="SAM" id="MobiDB-lite"/>
    </source>
</evidence>
<feature type="compositionally biased region" description="Low complexity" evidence="1">
    <location>
        <begin position="41"/>
        <end position="61"/>
    </location>
</feature>
<dbReference type="Proteomes" id="UP001311232">
    <property type="component" value="Unassembled WGS sequence"/>
</dbReference>